<evidence type="ECO:0000313" key="12">
    <source>
        <dbReference type="Proteomes" id="UP000198848"/>
    </source>
</evidence>
<evidence type="ECO:0000313" key="11">
    <source>
        <dbReference type="EMBL" id="SDQ88153.1"/>
    </source>
</evidence>
<feature type="transmembrane region" description="Helical" evidence="8">
    <location>
        <begin position="86"/>
        <end position="110"/>
    </location>
</feature>
<feature type="region of interest" description="Disordered" evidence="7">
    <location>
        <begin position="587"/>
        <end position="616"/>
    </location>
</feature>
<evidence type="ECO:0000256" key="1">
    <source>
        <dbReference type="ARBA" id="ARBA00004141"/>
    </source>
</evidence>
<feature type="transmembrane region" description="Helical" evidence="8">
    <location>
        <begin position="6"/>
        <end position="24"/>
    </location>
</feature>
<dbReference type="EMBL" id="FNLC01000002">
    <property type="protein sequence ID" value="SDQ88153.1"/>
    <property type="molecule type" value="Genomic_DNA"/>
</dbReference>
<feature type="transmembrane region" description="Helical" evidence="8">
    <location>
        <begin position="170"/>
        <end position="186"/>
    </location>
</feature>
<feature type="transmembrane region" description="Helical" evidence="8">
    <location>
        <begin position="333"/>
        <end position="354"/>
    </location>
</feature>
<dbReference type="GO" id="GO:0015297">
    <property type="term" value="F:antiporter activity"/>
    <property type="evidence" value="ECO:0007669"/>
    <property type="project" value="InterPro"/>
</dbReference>
<dbReference type="InterPro" id="IPR036291">
    <property type="entry name" value="NAD(P)-bd_dom_sf"/>
</dbReference>
<comment type="similarity">
    <text evidence="2">Belongs to the monovalent cation:proton antiporter 2 (CPA2) transporter (TC 2.A.37) family.</text>
</comment>
<dbReference type="Proteomes" id="UP000198848">
    <property type="component" value="Unassembled WGS sequence"/>
</dbReference>
<organism evidence="11 12">
    <name type="scientific">Natronobacterium texcoconense</name>
    <dbReference type="NCBI Taxonomy" id="1095778"/>
    <lineage>
        <taxon>Archaea</taxon>
        <taxon>Methanobacteriati</taxon>
        <taxon>Methanobacteriota</taxon>
        <taxon>Stenosarchaea group</taxon>
        <taxon>Halobacteria</taxon>
        <taxon>Halobacteriales</taxon>
        <taxon>Natrialbaceae</taxon>
        <taxon>Natronobacterium</taxon>
    </lineage>
</organism>
<dbReference type="Gene3D" id="1.20.1530.20">
    <property type="match status" value="1"/>
</dbReference>
<dbReference type="RefSeq" id="WP_090379972.1">
    <property type="nucleotide sequence ID" value="NZ_FNLC01000002.1"/>
</dbReference>
<dbReference type="Gene3D" id="3.40.50.720">
    <property type="entry name" value="NAD(P)-binding Rossmann-like Domain"/>
    <property type="match status" value="1"/>
</dbReference>
<dbReference type="InterPro" id="IPR038770">
    <property type="entry name" value="Na+/solute_symporter_sf"/>
</dbReference>
<reference evidence="12" key="1">
    <citation type="submission" date="2016-10" db="EMBL/GenBank/DDBJ databases">
        <authorList>
            <person name="Varghese N."/>
            <person name="Submissions S."/>
        </authorList>
    </citation>
    <scope>NUCLEOTIDE SEQUENCE [LARGE SCALE GENOMIC DNA]</scope>
    <source>
        <strain evidence="12">DSM 24767</strain>
    </source>
</reference>
<evidence type="ECO:0000256" key="5">
    <source>
        <dbReference type="ARBA" id="ARBA00022989"/>
    </source>
</evidence>
<dbReference type="InterPro" id="IPR006153">
    <property type="entry name" value="Cation/H_exchanger_TM"/>
</dbReference>
<evidence type="ECO:0000256" key="7">
    <source>
        <dbReference type="SAM" id="MobiDB-lite"/>
    </source>
</evidence>
<feature type="transmembrane region" description="Helical" evidence="8">
    <location>
        <begin position="56"/>
        <end position="74"/>
    </location>
</feature>
<evidence type="ECO:0000259" key="10">
    <source>
        <dbReference type="Pfam" id="PF02254"/>
    </source>
</evidence>
<protein>
    <submittedName>
        <fullName evidence="11">Monovalent cation:H+ antiporter-2, CPA2 family</fullName>
    </submittedName>
</protein>
<feature type="domain" description="Cation/H+ exchanger transmembrane" evidence="9">
    <location>
        <begin position="13"/>
        <end position="407"/>
    </location>
</feature>
<feature type="transmembrane region" description="Helical" evidence="8">
    <location>
        <begin position="192"/>
        <end position="214"/>
    </location>
</feature>
<feature type="transmembrane region" description="Helical" evidence="8">
    <location>
        <begin position="278"/>
        <end position="300"/>
    </location>
</feature>
<feature type="domain" description="RCK N-terminal" evidence="10">
    <location>
        <begin position="449"/>
        <end position="560"/>
    </location>
</feature>
<keyword evidence="4 8" id="KW-0812">Transmembrane</keyword>
<evidence type="ECO:0000256" key="6">
    <source>
        <dbReference type="ARBA" id="ARBA00023136"/>
    </source>
</evidence>
<evidence type="ECO:0000256" key="2">
    <source>
        <dbReference type="ARBA" id="ARBA00005551"/>
    </source>
</evidence>
<dbReference type="STRING" id="1095778.SAMN04489842_1584"/>
<keyword evidence="5 8" id="KW-1133">Transmembrane helix</keyword>
<evidence type="ECO:0000256" key="3">
    <source>
        <dbReference type="ARBA" id="ARBA00022448"/>
    </source>
</evidence>
<keyword evidence="3" id="KW-0813">Transport</keyword>
<feature type="transmembrane region" description="Helical" evidence="8">
    <location>
        <begin position="130"/>
        <end position="149"/>
    </location>
</feature>
<comment type="subcellular location">
    <subcellularLocation>
        <location evidence="1">Membrane</location>
        <topology evidence="1">Multi-pass membrane protein</topology>
    </subcellularLocation>
</comment>
<accession>A0A1H1EHH2</accession>
<dbReference type="GO" id="GO:0016020">
    <property type="term" value="C:membrane"/>
    <property type="evidence" value="ECO:0007669"/>
    <property type="project" value="UniProtKB-SubCell"/>
</dbReference>
<dbReference type="SUPFAM" id="SSF51735">
    <property type="entry name" value="NAD(P)-binding Rossmann-fold domains"/>
    <property type="match status" value="1"/>
</dbReference>
<keyword evidence="12" id="KW-1185">Reference proteome</keyword>
<name>A0A1H1EHH2_NATTX</name>
<evidence type="ECO:0000259" key="9">
    <source>
        <dbReference type="Pfam" id="PF00999"/>
    </source>
</evidence>
<dbReference type="OrthoDB" id="43518at2157"/>
<dbReference type="GO" id="GO:0006813">
    <property type="term" value="P:potassium ion transport"/>
    <property type="evidence" value="ECO:0007669"/>
    <property type="project" value="InterPro"/>
</dbReference>
<dbReference type="GO" id="GO:1902600">
    <property type="term" value="P:proton transmembrane transport"/>
    <property type="evidence" value="ECO:0007669"/>
    <property type="project" value="InterPro"/>
</dbReference>
<evidence type="ECO:0000256" key="4">
    <source>
        <dbReference type="ARBA" id="ARBA00022692"/>
    </source>
</evidence>
<evidence type="ECO:0000256" key="8">
    <source>
        <dbReference type="SAM" id="Phobius"/>
    </source>
</evidence>
<dbReference type="PANTHER" id="PTHR42751:SF3">
    <property type="entry name" value="SODIUM_GLUTAMATE SYMPORTER"/>
    <property type="match status" value="1"/>
</dbReference>
<dbReference type="InterPro" id="IPR003148">
    <property type="entry name" value="RCK_N"/>
</dbReference>
<proteinExistence type="inferred from homology"/>
<feature type="transmembrane region" description="Helical" evidence="8">
    <location>
        <begin position="307"/>
        <end position="327"/>
    </location>
</feature>
<feature type="transmembrane region" description="Helical" evidence="8">
    <location>
        <begin position="226"/>
        <end position="258"/>
    </location>
</feature>
<feature type="transmembrane region" description="Helical" evidence="8">
    <location>
        <begin position="375"/>
        <end position="407"/>
    </location>
</feature>
<feature type="compositionally biased region" description="Basic and acidic residues" evidence="7">
    <location>
        <begin position="587"/>
        <end position="599"/>
    </location>
</feature>
<sequence>MTDVALLTALAVLFVVVGPLLLIAKGLRLSLIPSLILAGLLVGQLGIIDGELMLELSRLGIAFLVFTFSVQINTERVRTVVSNTEIVAIVQMLVLGALGILFALAVGIALESEALAGVGIDEPLTVEQALFVGIAAALSSSIVGTTLFAKSQTDIVHDSLSSEIDSFNDLLAVFLLLVVSAGTFALDPIAMQLGYGIMLLAAAIIVNRYLFGIVERLAGGSDEAMLISIVALLIVFLAAAEFLETSIVVGAFAAGIAVRDNPVEYSEVFNGVTSIQEFFVAIFFATVGALVTLPSPITVVSDPSAALVPFVPIGLVSDPLATLAPFVPVATVALGLVILTVVIKPIVTAALLVYTGYDRRSATVTGLDLDHVGEFSVIVAIEALVLGLLIEPVFEAIILAAAVSMILSNVTHTYDEEIYGVMVNRGWLGEPYHDVDDWNSVPEDISDHVVVVGYGRQGRRLVEFCEEFDQPYVVIENNPQALPDLRAECDAYVFGDAIEPETAAVANLESAELVISTAESKPLTEYFLSFTDTVDVIVRTNELPMAAELIDRGATYVIVPDLLAADQLADSLGALLNGEYDPDELRTESMRALDVDRVPPRSSSAESTSDTREFGG</sequence>
<keyword evidence="6 8" id="KW-0472">Membrane</keyword>
<feature type="transmembrane region" description="Helical" evidence="8">
    <location>
        <begin position="31"/>
        <end position="50"/>
    </location>
</feature>
<dbReference type="Pfam" id="PF02254">
    <property type="entry name" value="TrkA_N"/>
    <property type="match status" value="1"/>
</dbReference>
<dbReference type="AlphaFoldDB" id="A0A1H1EHH2"/>
<gene>
    <name evidence="11" type="ORF">SAMN04489842_1584</name>
</gene>
<dbReference type="PANTHER" id="PTHR42751">
    <property type="entry name" value="SODIUM/HYDROGEN EXCHANGER FAMILY/TRKA DOMAIN PROTEIN"/>
    <property type="match status" value="1"/>
</dbReference>
<dbReference type="Pfam" id="PF00999">
    <property type="entry name" value="Na_H_Exchanger"/>
    <property type="match status" value="1"/>
</dbReference>